<reference evidence="2" key="1">
    <citation type="journal article" date="2010" name="Stand. Genomic Sci.">
        <title>Complete genome sequence of 'Thermobaculum terrenum' type strain (YNP1).</title>
        <authorList>
            <person name="Kiss H."/>
            <person name="Cleland D."/>
            <person name="Lapidus A."/>
            <person name="Lucas S."/>
            <person name="Glavina Del Rio T."/>
            <person name="Nolan M."/>
            <person name="Tice H."/>
            <person name="Han C."/>
            <person name="Goodwin L."/>
            <person name="Pitluck S."/>
            <person name="Liolios K."/>
            <person name="Ivanova N."/>
            <person name="Mavromatis K."/>
            <person name="Ovchinnikova G."/>
            <person name="Pati A."/>
            <person name="Chen A."/>
            <person name="Palaniappan K."/>
            <person name="Land M."/>
            <person name="Hauser L."/>
            <person name="Chang Y."/>
            <person name="Jeffries C."/>
            <person name="Lu M."/>
            <person name="Brettin T."/>
            <person name="Detter J."/>
            <person name="Goker M."/>
            <person name="Tindall B."/>
            <person name="Beck B."/>
            <person name="McDermott T."/>
            <person name="Woyke T."/>
            <person name="Bristow J."/>
            <person name="Eisen J."/>
            <person name="Markowitz V."/>
            <person name="Hugenholtz P."/>
            <person name="Kyrpides N."/>
            <person name="Klenk H."/>
            <person name="Cheng J."/>
        </authorList>
    </citation>
    <scope>NUCLEOTIDE SEQUENCE [LARGE SCALE GENOMIC DNA]</scope>
    <source>
        <strain evidence="2">ATCC BAA-798 / YNP1</strain>
    </source>
</reference>
<name>D1CCI9_THET1</name>
<organism evidence="1 2">
    <name type="scientific">Thermobaculum terrenum (strain ATCC BAA-798 / CCMEE 7001 / YNP1)</name>
    <dbReference type="NCBI Taxonomy" id="525904"/>
    <lineage>
        <taxon>Bacteria</taxon>
        <taxon>Bacillati</taxon>
        <taxon>Chloroflexota</taxon>
        <taxon>Chloroflexia</taxon>
        <taxon>Candidatus Thermobaculales</taxon>
        <taxon>Candidatus Thermobaculaceae</taxon>
        <taxon>Thermobaculum</taxon>
    </lineage>
</organism>
<dbReference type="HOGENOM" id="CLU_1093883_0_0_0"/>
<dbReference type="Gene3D" id="3.40.190.10">
    <property type="entry name" value="Periplasmic binding protein-like II"/>
    <property type="match status" value="2"/>
</dbReference>
<keyword evidence="2" id="KW-1185">Reference proteome</keyword>
<evidence type="ECO:0000313" key="2">
    <source>
        <dbReference type="Proteomes" id="UP000000323"/>
    </source>
</evidence>
<gene>
    <name evidence="1" type="ordered locus">Tter_1598</name>
</gene>
<dbReference type="KEGG" id="ttr:Tter_1598"/>
<dbReference type="eggNOG" id="COG1427">
    <property type="taxonomic scope" value="Bacteria"/>
</dbReference>
<dbReference type="SUPFAM" id="SSF53850">
    <property type="entry name" value="Periplasmic binding protein-like II"/>
    <property type="match status" value="1"/>
</dbReference>
<dbReference type="RefSeq" id="WP_012875538.1">
    <property type="nucleotide sequence ID" value="NC_013525.1"/>
</dbReference>
<dbReference type="AlphaFoldDB" id="D1CCI9"/>
<sequence>METTEITIALKSDHIHMPLLWLLESGWLTNDMHSLVVKDDLQAIEAIKSGEATVGLIDPFALEKENIDNLRAMMLCTDAQAPDILAVSAKRLDEIDYYQLSPDFYNTLYEHLVDHLMREYYGIQNRYEQDSTTLESVELARILIGKEALEITEEYEYTENLCLAWWIMHGTPLVRSVLYVPEQHLGVQHIINSKLNILSDFLDQQGPTIAREVSNTTGITLDKWEVLINSLTLTTNEQARKGLRQLLSLSKSKR</sequence>
<accession>D1CCI9</accession>
<dbReference type="EMBL" id="CP001825">
    <property type="protein sequence ID" value="ACZ42504.1"/>
    <property type="molecule type" value="Genomic_DNA"/>
</dbReference>
<proteinExistence type="predicted"/>
<dbReference type="Proteomes" id="UP000000323">
    <property type="component" value="Chromosome 1"/>
</dbReference>
<protein>
    <submittedName>
        <fullName evidence="1">Uncharacterized protein</fullName>
    </submittedName>
</protein>
<evidence type="ECO:0000313" key="1">
    <source>
        <dbReference type="EMBL" id="ACZ42504.1"/>
    </source>
</evidence>